<protein>
    <recommendedName>
        <fullName evidence="7">Cellulose synthase catalytic subunit [UDP-forming]</fullName>
        <ecNumber evidence="7">2.4.1.12</ecNumber>
    </recommendedName>
</protein>
<feature type="transmembrane region" description="Helical" evidence="7">
    <location>
        <begin position="402"/>
        <end position="422"/>
    </location>
</feature>
<dbReference type="Gene3D" id="2.40.10.220">
    <property type="entry name" value="predicted glycosyltransferase like domains"/>
    <property type="match status" value="1"/>
</dbReference>
<feature type="transmembrane region" description="Helical" evidence="7">
    <location>
        <begin position="28"/>
        <end position="45"/>
    </location>
</feature>
<gene>
    <name evidence="9" type="ORF">SAMN04487993_1006179</name>
</gene>
<keyword evidence="10" id="KW-1185">Reference proteome</keyword>
<keyword evidence="3 7" id="KW-0808">Transferase</keyword>
<organism evidence="9 10">
    <name type="scientific">Salipiger marinus</name>
    <dbReference type="NCBI Taxonomy" id="555512"/>
    <lineage>
        <taxon>Bacteria</taxon>
        <taxon>Pseudomonadati</taxon>
        <taxon>Pseudomonadota</taxon>
        <taxon>Alphaproteobacteria</taxon>
        <taxon>Rhodobacterales</taxon>
        <taxon>Roseobacteraceae</taxon>
        <taxon>Salipiger</taxon>
    </lineage>
</organism>
<proteinExistence type="predicted"/>
<dbReference type="EMBL" id="FNEJ01000006">
    <property type="protein sequence ID" value="SDI55397.1"/>
    <property type="molecule type" value="Genomic_DNA"/>
</dbReference>
<keyword evidence="7" id="KW-0973">c-di-GMP</keyword>
<evidence type="ECO:0000256" key="4">
    <source>
        <dbReference type="ARBA" id="ARBA00022692"/>
    </source>
</evidence>
<dbReference type="Proteomes" id="UP000199093">
    <property type="component" value="Unassembled WGS sequence"/>
</dbReference>
<dbReference type="PANTHER" id="PTHR43867:SF2">
    <property type="entry name" value="CELLULOSE SYNTHASE CATALYTIC SUBUNIT A [UDP-FORMING]"/>
    <property type="match status" value="1"/>
</dbReference>
<dbReference type="InterPro" id="IPR029044">
    <property type="entry name" value="Nucleotide-diphossugar_trans"/>
</dbReference>
<name>A0A1G8LIV2_9RHOB</name>
<dbReference type="GO" id="GO:0030244">
    <property type="term" value="P:cellulose biosynthetic process"/>
    <property type="evidence" value="ECO:0007669"/>
    <property type="project" value="UniProtKB-KW"/>
</dbReference>
<dbReference type="CDD" id="cd06421">
    <property type="entry name" value="CESA_CelA_like"/>
    <property type="match status" value="1"/>
</dbReference>
<accession>A0A1G8LIV2</accession>
<dbReference type="UniPathway" id="UPA00694"/>
<comment type="catalytic activity">
    <reaction evidence="7">
        <text>[(1-&gt;4)-beta-D-glucosyl](n) + UDP-alpha-D-glucose = [(1-&gt;4)-beta-D-glucosyl](n+1) + UDP + H(+)</text>
        <dbReference type="Rhea" id="RHEA:19929"/>
        <dbReference type="Rhea" id="RHEA-COMP:10033"/>
        <dbReference type="Rhea" id="RHEA-COMP:10034"/>
        <dbReference type="ChEBI" id="CHEBI:15378"/>
        <dbReference type="ChEBI" id="CHEBI:18246"/>
        <dbReference type="ChEBI" id="CHEBI:58223"/>
        <dbReference type="ChEBI" id="CHEBI:58885"/>
        <dbReference type="EC" id="2.4.1.12"/>
    </reaction>
</comment>
<keyword evidence="7" id="KW-0135">Cellulose biosynthesis</keyword>
<keyword evidence="6 7" id="KW-0472">Membrane</keyword>
<dbReference type="STRING" id="555512.SAMN04487993_1006179"/>
<evidence type="ECO:0000256" key="7">
    <source>
        <dbReference type="RuleBase" id="RU365020"/>
    </source>
</evidence>
<keyword evidence="4 7" id="KW-0812">Transmembrane</keyword>
<dbReference type="GO" id="GO:0035438">
    <property type="term" value="F:cyclic-di-GMP binding"/>
    <property type="evidence" value="ECO:0007669"/>
    <property type="project" value="InterPro"/>
</dbReference>
<dbReference type="OrthoDB" id="9806824at2"/>
<keyword evidence="7" id="KW-0997">Cell inner membrane</keyword>
<dbReference type="Pfam" id="PF13641">
    <property type="entry name" value="Glyco_tranf_2_3"/>
    <property type="match status" value="1"/>
</dbReference>
<dbReference type="GO" id="GO:0016760">
    <property type="term" value="F:cellulose synthase (UDP-forming) activity"/>
    <property type="evidence" value="ECO:0007669"/>
    <property type="project" value="UniProtKB-EC"/>
</dbReference>
<reference evidence="9 10" key="1">
    <citation type="submission" date="2016-10" db="EMBL/GenBank/DDBJ databases">
        <authorList>
            <person name="de Groot N.N."/>
        </authorList>
    </citation>
    <scope>NUCLEOTIDE SEQUENCE [LARGE SCALE GENOMIC DNA]</scope>
    <source>
        <strain evidence="9 10">DSM 26424</strain>
    </source>
</reference>
<comment type="cofactor">
    <cofactor evidence="7">
        <name>Mg(2+)</name>
        <dbReference type="ChEBI" id="CHEBI:18420"/>
    </cofactor>
</comment>
<keyword evidence="7" id="KW-1003">Cell membrane</keyword>
<keyword evidence="2 7" id="KW-0328">Glycosyltransferase</keyword>
<evidence type="ECO:0000313" key="10">
    <source>
        <dbReference type="Proteomes" id="UP000199093"/>
    </source>
</evidence>
<dbReference type="PANTHER" id="PTHR43867">
    <property type="entry name" value="CELLULOSE SYNTHASE CATALYTIC SUBUNIT A [UDP-FORMING]"/>
    <property type="match status" value="1"/>
</dbReference>
<dbReference type="AlphaFoldDB" id="A0A1G8LIV2"/>
<evidence type="ECO:0000256" key="5">
    <source>
        <dbReference type="ARBA" id="ARBA00022989"/>
    </source>
</evidence>
<evidence type="ECO:0000256" key="6">
    <source>
        <dbReference type="ARBA" id="ARBA00023136"/>
    </source>
</evidence>
<feature type="transmembrane region" description="Helical" evidence="7">
    <location>
        <begin position="434"/>
        <end position="453"/>
    </location>
</feature>
<comment type="function">
    <text evidence="7">Catalytic subunit of cellulose synthase. It polymerizes uridine 5'-diphosphate glucose to cellulose.</text>
</comment>
<dbReference type="Gene3D" id="3.90.550.10">
    <property type="entry name" value="Spore Coat Polysaccharide Biosynthesis Protein SpsA, Chain A"/>
    <property type="match status" value="1"/>
</dbReference>
<dbReference type="InterPro" id="IPR050321">
    <property type="entry name" value="Glycosyltr_2/OpgH_subfam"/>
</dbReference>
<comment type="subcellular location">
    <subcellularLocation>
        <location evidence="7">Cell inner membrane</location>
    </subcellularLocation>
    <subcellularLocation>
        <location evidence="1">Membrane</location>
        <topology evidence="1">Multi-pass membrane protein</topology>
    </subcellularLocation>
</comment>
<dbReference type="PRINTS" id="PR01439">
    <property type="entry name" value="CELLSNTHASEA"/>
</dbReference>
<evidence type="ECO:0000256" key="8">
    <source>
        <dbReference type="SAM" id="MobiDB-lite"/>
    </source>
</evidence>
<evidence type="ECO:0000256" key="3">
    <source>
        <dbReference type="ARBA" id="ARBA00022679"/>
    </source>
</evidence>
<evidence type="ECO:0000256" key="2">
    <source>
        <dbReference type="ARBA" id="ARBA00022676"/>
    </source>
</evidence>
<dbReference type="InterPro" id="IPR003919">
    <property type="entry name" value="Cell_synth_A"/>
</dbReference>
<dbReference type="EC" id="2.4.1.12" evidence="7"/>
<keyword evidence="5 7" id="KW-1133">Transmembrane helix</keyword>
<evidence type="ECO:0000313" key="9">
    <source>
        <dbReference type="EMBL" id="SDI55397.1"/>
    </source>
</evidence>
<feature type="transmembrane region" description="Helical" evidence="7">
    <location>
        <begin position="52"/>
        <end position="69"/>
    </location>
</feature>
<feature type="transmembrane region" description="Helical" evidence="7">
    <location>
        <begin position="510"/>
        <end position="531"/>
    </location>
</feature>
<evidence type="ECO:0000256" key="1">
    <source>
        <dbReference type="ARBA" id="ARBA00004141"/>
    </source>
</evidence>
<comment type="pathway">
    <text evidence="7">Glycan metabolism; bacterial cellulose biosynthesis.</text>
</comment>
<dbReference type="NCBIfam" id="TIGR03030">
    <property type="entry name" value="CelA"/>
    <property type="match status" value="1"/>
</dbReference>
<sequence>MLLMLVWLALLVPVLFLAATPVATVVQALLALTVLAILFALKPFVQKSLRVRFFVLAAASTLVLRYWFWRLTETLPSPEDPVSFIAALVLFGAESFTVVLFFLTALITADPTTPPLPKRMRRSEAPTVDVLVPSYNEPPELLAVTLAAAMQMVYPEGRKTVVLCDDGGTDQKCASPDPKAAKEAQERRAQLQAMCEQMGVVYTTRARNEHAKAGNLNSALQKLRGELVLILDADHVPSREFLARTAGYFVENPKLFLVQTPHFFTNRDPIERNIGLPETCPSENEMFYTEIHRGLDRLGGAFFCGSAALIRRKALDDVGGISGRTITEDAETALDIHSRGWESLYLDHAMIAGLQPETFASFITQRGRWATGMMQMLILKNPLFRPGLTMLQRVCYLNSMSYWLFPLVRMIFLLSPLFYLFFGLEVFVVTYDEVLAYILPHLLVGFLIQNALFSKVRWPLISEVYEIAQTPYLLKAVFNTVLRPNAATFKVTAKDETLDKDFISPVFQPLLMLNLLLFAGLVAAAMRWSLFPGDRTVVLIVGGWNLYNFLLAALSLRSVFERQRRLQKPRTVIRAPARVWLAGQPEETAAPALVRSISGKGLRLELQLGPDTDPALLEIKPDAEIMVHLEIPKARALEQTLQGKVTQSDRGRMGAERHGLAVTFDESQMIAASAMTAWLVYGDSKKWHAARKAVPQRRGLVPGILFVLRKAIVSLPVTVIGLLRAPSSARAAKTDDRRSSVEQQAIDQFLADDPRDDDGSGYFDSDEAEVRA</sequence>
<dbReference type="SUPFAM" id="SSF53448">
    <property type="entry name" value="Nucleotide-diphospho-sugar transferases"/>
    <property type="match status" value="1"/>
</dbReference>
<feature type="transmembrane region" description="Helical" evidence="7">
    <location>
        <begin position="81"/>
        <end position="109"/>
    </location>
</feature>
<feature type="region of interest" description="Disordered" evidence="8">
    <location>
        <begin position="747"/>
        <end position="772"/>
    </location>
</feature>
<dbReference type="GO" id="GO:0006011">
    <property type="term" value="P:UDP-alpha-D-glucose metabolic process"/>
    <property type="evidence" value="ECO:0007669"/>
    <property type="project" value="InterPro"/>
</dbReference>
<feature type="transmembrane region" description="Helical" evidence="7">
    <location>
        <begin position="537"/>
        <end position="560"/>
    </location>
</feature>
<dbReference type="GO" id="GO:0005886">
    <property type="term" value="C:plasma membrane"/>
    <property type="evidence" value="ECO:0007669"/>
    <property type="project" value="UniProtKB-SubCell"/>
</dbReference>